<sequence>MPSNKTDIYRRGEFVLRWDRKTDGTLRSPYLAIVTYDPKRRRTVSTSTGTSDIEAGKLKLDAHYLKVTRGEIVCPTCGQHMPRAAEALFLADAIANYLTTELDKKASASAIKARLAHVVNYLSTLPGDVRCSDVDDDWVEGFRQWAAKQPIVTPTGKQKERSLSTVENSVLQLAAVINHAYDFRRTGKGALFRPIPTKEVNRTPTHRSSVAQLAEMFAYATNPDRKERRKPLHRFLIISVATLARPDAALDVSTAPERGQWHSNLRVLNLNPKGRRQTKKYRPTLPIAKQVAPWLDATKGFFVPVASVRAAWRNMAAELTLPKDGESGMKLIRRSMAKLLRDRLPKENWVDVELVLGHSKFDSVSDIYAPSDPSYCAAAKAEIEKIIDEIEAVVPGAFSFEPSKKENTASQNI</sequence>
<dbReference type="InterPro" id="IPR025269">
    <property type="entry name" value="SAM-like_dom"/>
</dbReference>
<evidence type="ECO:0000313" key="2">
    <source>
        <dbReference type="EMBL" id="WWM70694.1"/>
    </source>
</evidence>
<organism evidence="2 3">
    <name type="scientific">Sphingomonas kaistensis</name>
    <dbReference type="NCBI Taxonomy" id="298708"/>
    <lineage>
        <taxon>Bacteria</taxon>
        <taxon>Pseudomonadati</taxon>
        <taxon>Pseudomonadota</taxon>
        <taxon>Alphaproteobacteria</taxon>
        <taxon>Sphingomonadales</taxon>
        <taxon>Sphingomonadaceae</taxon>
        <taxon>Sphingomonas</taxon>
    </lineage>
</organism>
<feature type="domain" description="Phage integrase SAM-like" evidence="1">
    <location>
        <begin position="96"/>
        <end position="182"/>
    </location>
</feature>
<dbReference type="Proteomes" id="UP001382935">
    <property type="component" value="Chromosome"/>
</dbReference>
<gene>
    <name evidence="2" type="ORF">V6R86_08415</name>
</gene>
<evidence type="ECO:0000313" key="3">
    <source>
        <dbReference type="Proteomes" id="UP001382935"/>
    </source>
</evidence>
<dbReference type="RefSeq" id="WP_338503676.1">
    <property type="nucleotide sequence ID" value="NZ_CP145607.1"/>
</dbReference>
<accession>A0ABZ2G2M7</accession>
<dbReference type="Pfam" id="PF13102">
    <property type="entry name" value="Phage_int_SAM_5"/>
    <property type="match status" value="1"/>
</dbReference>
<dbReference type="EMBL" id="CP145607">
    <property type="protein sequence ID" value="WWM70694.1"/>
    <property type="molecule type" value="Genomic_DNA"/>
</dbReference>
<keyword evidence="3" id="KW-1185">Reference proteome</keyword>
<proteinExistence type="predicted"/>
<name>A0ABZ2G2M7_9SPHN</name>
<evidence type="ECO:0000259" key="1">
    <source>
        <dbReference type="Pfam" id="PF13102"/>
    </source>
</evidence>
<protein>
    <submittedName>
        <fullName evidence="2">Phage integrase SAM-like domain-containing protein</fullName>
    </submittedName>
</protein>
<reference evidence="2 3" key="1">
    <citation type="submission" date="2024-02" db="EMBL/GenBank/DDBJ databases">
        <title>Full genome sequence of Sphingomonas kaistensis.</title>
        <authorList>
            <person name="Poletto B.L."/>
            <person name="Silva G."/>
            <person name="Galante D."/>
            <person name="Campos K.R."/>
            <person name="Santos M.B.N."/>
            <person name="Sacchi C.T."/>
        </authorList>
    </citation>
    <scope>NUCLEOTIDE SEQUENCE [LARGE SCALE GENOMIC DNA]</scope>
    <source>
        <strain evidence="2 3">MA4R</strain>
    </source>
</reference>